<gene>
    <name evidence="2" type="ORF">Aco03nite_059210</name>
</gene>
<feature type="transmembrane region" description="Helical" evidence="1">
    <location>
        <begin position="88"/>
        <end position="114"/>
    </location>
</feature>
<organism evidence="2 3">
    <name type="scientific">Actinoplanes couchii</name>
    <dbReference type="NCBI Taxonomy" id="403638"/>
    <lineage>
        <taxon>Bacteria</taxon>
        <taxon>Bacillati</taxon>
        <taxon>Actinomycetota</taxon>
        <taxon>Actinomycetes</taxon>
        <taxon>Micromonosporales</taxon>
        <taxon>Micromonosporaceae</taxon>
        <taxon>Actinoplanes</taxon>
    </lineage>
</organism>
<keyword evidence="1" id="KW-0812">Transmembrane</keyword>
<feature type="transmembrane region" description="Helical" evidence="1">
    <location>
        <begin position="126"/>
        <end position="147"/>
    </location>
</feature>
<keyword evidence="3" id="KW-1185">Reference proteome</keyword>
<feature type="transmembrane region" description="Helical" evidence="1">
    <location>
        <begin position="50"/>
        <end position="67"/>
    </location>
</feature>
<keyword evidence="1" id="KW-1133">Transmembrane helix</keyword>
<evidence type="ECO:0000313" key="2">
    <source>
        <dbReference type="EMBL" id="GID57517.1"/>
    </source>
</evidence>
<accession>A0ABQ3XG84</accession>
<sequence length="441" mass="46474">MTRVLRVQLLRFGLPGALLILLVGTVALFLDRGLWSGGWMELAMEQRDHLMLLCPLALAIGGWLARREHRATVTELFAGTPRPQHQRVLLTLTAVGLPIALAYPAILAVSAPWIMATAEYLPSAAYGVVAVGVLAVIASAWTGLAVGRLVPSPATAPGLAVAGFVAVLAGPMAFREEWQSVLASPAWAMSPWNEFQTVPAAVSAAQAILALTVIVAAAVVLSARRWQTRSVAAAPIALGLVAAIAVMPHDYDRVTIDPVAQELVCTDDAPRVCVGRAHSGLLTEITPKAREALALLAKLPGAPTSAQEDTDNYLDESDIKPPPDGVVEFRMEVGPDGRLADAGHLVTRMLEGGGTSFANCTEFYEIPVARAAGSWLSGRAPVNDPEEAGVTFDDGTPYTVLPETTALWEKLRALPEAEALAKVAAVRKAGLECTDMTGLLG</sequence>
<feature type="transmembrane region" description="Helical" evidence="1">
    <location>
        <begin position="154"/>
        <end position="174"/>
    </location>
</feature>
<evidence type="ECO:0000256" key="1">
    <source>
        <dbReference type="SAM" id="Phobius"/>
    </source>
</evidence>
<name>A0ABQ3XG84_9ACTN</name>
<proteinExistence type="predicted"/>
<comment type="caution">
    <text evidence="2">The sequence shown here is derived from an EMBL/GenBank/DDBJ whole genome shotgun (WGS) entry which is preliminary data.</text>
</comment>
<evidence type="ECO:0000313" key="3">
    <source>
        <dbReference type="Proteomes" id="UP000612282"/>
    </source>
</evidence>
<keyword evidence="1" id="KW-0472">Membrane</keyword>
<dbReference type="RefSeq" id="WP_203800398.1">
    <property type="nucleotide sequence ID" value="NZ_BAAAQE010000034.1"/>
</dbReference>
<dbReference type="EMBL" id="BOMG01000073">
    <property type="protein sequence ID" value="GID57517.1"/>
    <property type="molecule type" value="Genomic_DNA"/>
</dbReference>
<protein>
    <recommendedName>
        <fullName evidence="4">ABC transporter permease</fullName>
    </recommendedName>
</protein>
<reference evidence="2 3" key="1">
    <citation type="submission" date="2021-01" db="EMBL/GenBank/DDBJ databases">
        <title>Whole genome shotgun sequence of Actinoplanes couchii NBRC 106145.</title>
        <authorList>
            <person name="Komaki H."/>
            <person name="Tamura T."/>
        </authorList>
    </citation>
    <scope>NUCLEOTIDE SEQUENCE [LARGE SCALE GENOMIC DNA]</scope>
    <source>
        <strain evidence="2 3">NBRC 106145</strain>
    </source>
</reference>
<feature type="transmembrane region" description="Helical" evidence="1">
    <location>
        <begin position="200"/>
        <end position="223"/>
    </location>
</feature>
<feature type="transmembrane region" description="Helical" evidence="1">
    <location>
        <begin position="230"/>
        <end position="248"/>
    </location>
</feature>
<evidence type="ECO:0008006" key="4">
    <source>
        <dbReference type="Google" id="ProtNLM"/>
    </source>
</evidence>
<feature type="transmembrane region" description="Helical" evidence="1">
    <location>
        <begin position="12"/>
        <end position="30"/>
    </location>
</feature>
<dbReference type="Proteomes" id="UP000612282">
    <property type="component" value="Unassembled WGS sequence"/>
</dbReference>